<dbReference type="EMBL" id="LIIN01000017">
    <property type="protein sequence ID" value="KZX22044.1"/>
    <property type="molecule type" value="Genomic_DNA"/>
</dbReference>
<reference evidence="1 2" key="1">
    <citation type="submission" date="2015-08" db="EMBL/GenBank/DDBJ databases">
        <title>Draft Genome Sequence of Rathayibacter sp. Strain VKM Ac-2596 Isolated from Leaf Gall Induced by Plant-Parasitic Nematodes.</title>
        <authorList>
            <person name="Vasilenko O.V."/>
            <person name="Starodumova I.P."/>
            <person name="Tarlachkov S.V."/>
            <person name="Dorofeeva L.V."/>
            <person name="Evtushenko L.I."/>
        </authorList>
    </citation>
    <scope>NUCLEOTIDE SEQUENCE [LARGE SCALE GENOMIC DNA]</scope>
    <source>
        <strain evidence="1 2">VKM Ac-2596</strain>
    </source>
</reference>
<keyword evidence="2" id="KW-1185">Reference proteome</keyword>
<evidence type="ECO:0000313" key="2">
    <source>
        <dbReference type="Proteomes" id="UP000076717"/>
    </source>
</evidence>
<gene>
    <name evidence="1" type="ORF">ACH61_00827</name>
</gene>
<dbReference type="AlphaFoldDB" id="A0A166IAF0"/>
<sequence length="146" mass="15692">MGSYRRSSTAAVSATPVHTPVRIRGLRGLDVGTAWWACRLERLVRNVDGRLDGKNSDGCPRWCAGEHDELAAVEDRLHRSAARSLPVVLWAGGAASAETVHLSMCRPGRTAEDRLRLEADGLGELDLDLSSAARLAGAVLRLLEAP</sequence>
<comment type="caution">
    <text evidence="1">The sequence shown here is derived from an EMBL/GenBank/DDBJ whole genome shotgun (WGS) entry which is preliminary data.</text>
</comment>
<dbReference type="InterPro" id="IPR054202">
    <property type="entry name" value="DUF6907"/>
</dbReference>
<dbReference type="Pfam" id="PF21848">
    <property type="entry name" value="DUF6907"/>
    <property type="match status" value="1"/>
</dbReference>
<protein>
    <submittedName>
        <fullName evidence="1">Uncharacterized protein</fullName>
    </submittedName>
</protein>
<evidence type="ECO:0000313" key="1">
    <source>
        <dbReference type="EMBL" id="KZX22044.1"/>
    </source>
</evidence>
<organism evidence="1 2">
    <name type="scientific">Rathayibacter tanaceti</name>
    <dbReference type="NCBI Taxonomy" id="1671680"/>
    <lineage>
        <taxon>Bacteria</taxon>
        <taxon>Bacillati</taxon>
        <taxon>Actinomycetota</taxon>
        <taxon>Actinomycetes</taxon>
        <taxon>Micrococcales</taxon>
        <taxon>Microbacteriaceae</taxon>
        <taxon>Rathayibacter</taxon>
    </lineage>
</organism>
<dbReference type="Proteomes" id="UP000076717">
    <property type="component" value="Unassembled WGS sequence"/>
</dbReference>
<proteinExistence type="predicted"/>
<name>A0A166IAF0_9MICO</name>
<accession>A0A166IAF0</accession>